<gene>
    <name evidence="7" type="ORF">GCM10008905_28640</name>
</gene>
<dbReference type="Proteomes" id="UP001500339">
    <property type="component" value="Unassembled WGS sequence"/>
</dbReference>
<dbReference type="RefSeq" id="WP_343770763.1">
    <property type="nucleotide sequence ID" value="NZ_BAAACF010000006.1"/>
</dbReference>
<feature type="transmembrane region" description="Helical" evidence="5">
    <location>
        <begin position="33"/>
        <end position="50"/>
    </location>
</feature>
<evidence type="ECO:0000259" key="6">
    <source>
        <dbReference type="Pfam" id="PF06803"/>
    </source>
</evidence>
<name>A0ABN1J562_9CLOT</name>
<keyword evidence="8" id="KW-1185">Reference proteome</keyword>
<comment type="caution">
    <text evidence="7">The sequence shown here is derived from an EMBL/GenBank/DDBJ whole genome shotgun (WGS) entry which is preliminary data.</text>
</comment>
<accession>A0ABN1J562</accession>
<dbReference type="EMBL" id="BAAACF010000006">
    <property type="protein sequence ID" value="GAA0729075.1"/>
    <property type="molecule type" value="Genomic_DNA"/>
</dbReference>
<evidence type="ECO:0000256" key="5">
    <source>
        <dbReference type="SAM" id="Phobius"/>
    </source>
</evidence>
<keyword evidence="2 5" id="KW-0812">Transmembrane</keyword>
<sequence length="127" mass="14302">MKEIIEKLKFKGKMLKKEVGALYLAYKRKDTPIHAKIVAILVVAYALSPIDLIPDFIPIIGYLDDLILLPLGISLAVKLIPKEVMEECREHSEEMIKEGAKESKIAGAIILTMWILIISYVAWKILA</sequence>
<proteinExistence type="predicted"/>
<reference evidence="7 8" key="1">
    <citation type="journal article" date="2019" name="Int. J. Syst. Evol. Microbiol.">
        <title>The Global Catalogue of Microorganisms (GCM) 10K type strain sequencing project: providing services to taxonomists for standard genome sequencing and annotation.</title>
        <authorList>
            <consortium name="The Broad Institute Genomics Platform"/>
            <consortium name="The Broad Institute Genome Sequencing Center for Infectious Disease"/>
            <person name="Wu L."/>
            <person name="Ma J."/>
        </authorList>
    </citation>
    <scope>NUCLEOTIDE SEQUENCE [LARGE SCALE GENOMIC DNA]</scope>
    <source>
        <strain evidence="7 8">JCM 1405</strain>
    </source>
</reference>
<dbReference type="InterPro" id="IPR010652">
    <property type="entry name" value="DUF1232"/>
</dbReference>
<keyword evidence="4 5" id="KW-0472">Membrane</keyword>
<dbReference type="Pfam" id="PF06803">
    <property type="entry name" value="DUF1232"/>
    <property type="match status" value="1"/>
</dbReference>
<feature type="transmembrane region" description="Helical" evidence="5">
    <location>
        <begin position="105"/>
        <end position="123"/>
    </location>
</feature>
<evidence type="ECO:0000256" key="2">
    <source>
        <dbReference type="ARBA" id="ARBA00022692"/>
    </source>
</evidence>
<evidence type="ECO:0000256" key="1">
    <source>
        <dbReference type="ARBA" id="ARBA00004127"/>
    </source>
</evidence>
<evidence type="ECO:0000313" key="7">
    <source>
        <dbReference type="EMBL" id="GAA0729075.1"/>
    </source>
</evidence>
<organism evidence="7 8">
    <name type="scientific">Clostridium malenominatum</name>
    <dbReference type="NCBI Taxonomy" id="1539"/>
    <lineage>
        <taxon>Bacteria</taxon>
        <taxon>Bacillati</taxon>
        <taxon>Bacillota</taxon>
        <taxon>Clostridia</taxon>
        <taxon>Eubacteriales</taxon>
        <taxon>Clostridiaceae</taxon>
        <taxon>Clostridium</taxon>
    </lineage>
</organism>
<feature type="domain" description="DUF1232" evidence="6">
    <location>
        <begin position="35"/>
        <end position="71"/>
    </location>
</feature>
<comment type="subcellular location">
    <subcellularLocation>
        <location evidence="1">Endomembrane system</location>
        <topology evidence="1">Multi-pass membrane protein</topology>
    </subcellularLocation>
</comment>
<evidence type="ECO:0000256" key="3">
    <source>
        <dbReference type="ARBA" id="ARBA00022989"/>
    </source>
</evidence>
<keyword evidence="3 5" id="KW-1133">Transmembrane helix</keyword>
<evidence type="ECO:0000313" key="8">
    <source>
        <dbReference type="Proteomes" id="UP001500339"/>
    </source>
</evidence>
<protein>
    <submittedName>
        <fullName evidence="7">YkvA family protein</fullName>
    </submittedName>
</protein>
<evidence type="ECO:0000256" key="4">
    <source>
        <dbReference type="ARBA" id="ARBA00023136"/>
    </source>
</evidence>